<dbReference type="Proteomes" id="UP000240322">
    <property type="component" value="Unassembled WGS sequence"/>
</dbReference>
<dbReference type="EMBL" id="NEXE01000007">
    <property type="protein sequence ID" value="PSN92273.1"/>
    <property type="molecule type" value="Genomic_DNA"/>
</dbReference>
<dbReference type="SUPFAM" id="SSF52540">
    <property type="entry name" value="P-loop containing nucleoside triphosphate hydrolases"/>
    <property type="match status" value="1"/>
</dbReference>
<dbReference type="Gene3D" id="3.40.50.300">
    <property type="entry name" value="P-loop containing nucleotide triphosphate hydrolases"/>
    <property type="match status" value="1"/>
</dbReference>
<evidence type="ECO:0008006" key="3">
    <source>
        <dbReference type="Google" id="ProtNLM"/>
    </source>
</evidence>
<evidence type="ECO:0000313" key="2">
    <source>
        <dbReference type="Proteomes" id="UP000240322"/>
    </source>
</evidence>
<evidence type="ECO:0000313" key="1">
    <source>
        <dbReference type="EMBL" id="PSN92273.1"/>
    </source>
</evidence>
<gene>
    <name evidence="1" type="ORF">B9Q03_01760</name>
</gene>
<dbReference type="AlphaFoldDB" id="A0A2R6B103"/>
<sequence>MYEPLKKLARDLYGEPTRGRVYELGKSLSEAFGKDLFIWWCEHSLRGFRGRIVVKDARFVNEVLWLSGVTKLIIYLESTPEVAFERVKRRGRPGDPADLAELKVMWADEGELESVRNLPIKNLVIVANNDDLDSLYGKVDDALRRWVGEV</sequence>
<proteinExistence type="predicted"/>
<name>A0A2R6B103_9ARCH</name>
<reference evidence="1 2" key="1">
    <citation type="submission" date="2017-04" db="EMBL/GenBank/DDBJ databases">
        <title>Novel microbial lineages endemic to geothermal iron-oxide mats fill important gaps in the evolutionary history of Archaea.</title>
        <authorList>
            <person name="Jay Z.J."/>
            <person name="Beam J.P."/>
            <person name="Dlakic M."/>
            <person name="Rusch D.B."/>
            <person name="Kozubal M.A."/>
            <person name="Inskeep W.P."/>
        </authorList>
    </citation>
    <scope>NUCLEOTIDE SEQUENCE [LARGE SCALE GENOMIC DNA]</scope>
    <source>
        <strain evidence="1">OSP_D</strain>
    </source>
</reference>
<comment type="caution">
    <text evidence="1">The sequence shown here is derived from an EMBL/GenBank/DDBJ whole genome shotgun (WGS) entry which is preliminary data.</text>
</comment>
<accession>A0A2R6B103</accession>
<dbReference type="InterPro" id="IPR027417">
    <property type="entry name" value="P-loop_NTPase"/>
</dbReference>
<protein>
    <recommendedName>
        <fullName evidence="3">Dephospho-CoA kinase</fullName>
    </recommendedName>
</protein>
<organism evidence="1 2">
    <name type="scientific">Candidatus Marsarchaeota G2 archaeon OSP_D</name>
    <dbReference type="NCBI Taxonomy" id="1978157"/>
    <lineage>
        <taxon>Archaea</taxon>
        <taxon>Candidatus Marsarchaeota</taxon>
        <taxon>Candidatus Marsarchaeota group 2</taxon>
    </lineage>
</organism>